<keyword evidence="3" id="KW-0547">Nucleotide-binding</keyword>
<sequence>MSPDPSGETTLLAAHGLSRSYGRHRPPALTGVDLTLAAGECLGVVGESGSGKTTLTRLLLGLERADGGRVSYRGRTVTPGPAQSLHWFRRRVQMIPQDPSRSLNPRMRVGRAVAEPLRCLGITENHAERVAHLLVAVGLEPDAADRLPHQFSGGQRQRIAIARALAARPEVVIADEPVSALDVVVRLQVLRLLQRLSADEGLAMVFVTHDLGVVAHLCQRVLVLAGGACVEQGSVEQVLTAPASPAAATLVGAVPRLALP</sequence>
<evidence type="ECO:0000259" key="5">
    <source>
        <dbReference type="PROSITE" id="PS50893"/>
    </source>
</evidence>
<evidence type="ECO:0000256" key="4">
    <source>
        <dbReference type="ARBA" id="ARBA00022840"/>
    </source>
</evidence>
<evidence type="ECO:0000313" key="6">
    <source>
        <dbReference type="EMBL" id="RZU33519.1"/>
    </source>
</evidence>
<dbReference type="Gene3D" id="3.40.50.300">
    <property type="entry name" value="P-loop containing nucleotide triphosphate hydrolases"/>
    <property type="match status" value="1"/>
</dbReference>
<dbReference type="GO" id="GO:0005524">
    <property type="term" value="F:ATP binding"/>
    <property type="evidence" value="ECO:0007669"/>
    <property type="project" value="UniProtKB-KW"/>
</dbReference>
<keyword evidence="4 6" id="KW-0067">ATP-binding</keyword>
<feature type="domain" description="ABC transporter" evidence="5">
    <location>
        <begin position="12"/>
        <end position="251"/>
    </location>
</feature>
<organism evidence="6 7">
    <name type="scientific">Blastococcus saxobsidens</name>
    <dbReference type="NCBI Taxonomy" id="138336"/>
    <lineage>
        <taxon>Bacteria</taxon>
        <taxon>Bacillati</taxon>
        <taxon>Actinomycetota</taxon>
        <taxon>Actinomycetes</taxon>
        <taxon>Geodermatophilales</taxon>
        <taxon>Geodermatophilaceae</taxon>
        <taxon>Blastococcus</taxon>
    </lineage>
</organism>
<dbReference type="InterPro" id="IPR027417">
    <property type="entry name" value="P-loop_NTPase"/>
</dbReference>
<accession>A0A4Q7YBH8</accession>
<dbReference type="InterPro" id="IPR050319">
    <property type="entry name" value="ABC_transp_ATP-bind"/>
</dbReference>
<dbReference type="PROSITE" id="PS50893">
    <property type="entry name" value="ABC_TRANSPORTER_2"/>
    <property type="match status" value="1"/>
</dbReference>
<dbReference type="SMART" id="SM00382">
    <property type="entry name" value="AAA"/>
    <property type="match status" value="1"/>
</dbReference>
<dbReference type="RefSeq" id="WP_207225860.1">
    <property type="nucleotide sequence ID" value="NZ_POQT01000002.1"/>
</dbReference>
<dbReference type="PROSITE" id="PS00211">
    <property type="entry name" value="ABC_TRANSPORTER_1"/>
    <property type="match status" value="1"/>
</dbReference>
<keyword evidence="7" id="KW-1185">Reference proteome</keyword>
<protein>
    <submittedName>
        <fullName evidence="6">Peptide/nickel transport system ATP-binding protein</fullName>
    </submittedName>
</protein>
<dbReference type="GO" id="GO:0055085">
    <property type="term" value="P:transmembrane transport"/>
    <property type="evidence" value="ECO:0007669"/>
    <property type="project" value="UniProtKB-ARBA"/>
</dbReference>
<reference evidence="6 7" key="1">
    <citation type="submission" date="2019-02" db="EMBL/GenBank/DDBJ databases">
        <title>Sequencing the genomes of 1000 actinobacteria strains.</title>
        <authorList>
            <person name="Klenk H.-P."/>
        </authorList>
    </citation>
    <scope>NUCLEOTIDE SEQUENCE [LARGE SCALE GENOMIC DNA]</scope>
    <source>
        <strain evidence="6 7">DSM 44509</strain>
    </source>
</reference>
<gene>
    <name evidence="6" type="ORF">BKA19_3251</name>
</gene>
<dbReference type="GO" id="GO:0016887">
    <property type="term" value="F:ATP hydrolysis activity"/>
    <property type="evidence" value="ECO:0007669"/>
    <property type="project" value="InterPro"/>
</dbReference>
<evidence type="ECO:0000256" key="3">
    <source>
        <dbReference type="ARBA" id="ARBA00022741"/>
    </source>
</evidence>
<dbReference type="InterPro" id="IPR003439">
    <property type="entry name" value="ABC_transporter-like_ATP-bd"/>
</dbReference>
<keyword evidence="2" id="KW-0813">Transport</keyword>
<evidence type="ECO:0000313" key="7">
    <source>
        <dbReference type="Proteomes" id="UP000292507"/>
    </source>
</evidence>
<dbReference type="InterPro" id="IPR003593">
    <property type="entry name" value="AAA+_ATPase"/>
</dbReference>
<dbReference type="SUPFAM" id="SSF52540">
    <property type="entry name" value="P-loop containing nucleoside triphosphate hydrolases"/>
    <property type="match status" value="1"/>
</dbReference>
<name>A0A4Q7YBH8_9ACTN</name>
<dbReference type="CDD" id="cd03257">
    <property type="entry name" value="ABC_NikE_OppD_transporters"/>
    <property type="match status" value="1"/>
</dbReference>
<dbReference type="Proteomes" id="UP000292507">
    <property type="component" value="Unassembled WGS sequence"/>
</dbReference>
<comment type="similarity">
    <text evidence="1">Belongs to the ABC transporter superfamily.</text>
</comment>
<evidence type="ECO:0000256" key="1">
    <source>
        <dbReference type="ARBA" id="ARBA00005417"/>
    </source>
</evidence>
<dbReference type="InterPro" id="IPR017871">
    <property type="entry name" value="ABC_transporter-like_CS"/>
</dbReference>
<dbReference type="Pfam" id="PF00005">
    <property type="entry name" value="ABC_tran"/>
    <property type="match status" value="1"/>
</dbReference>
<dbReference type="AlphaFoldDB" id="A0A4Q7YBH8"/>
<dbReference type="PANTHER" id="PTHR43776:SF7">
    <property type="entry name" value="D,D-DIPEPTIDE TRANSPORT ATP-BINDING PROTEIN DDPF-RELATED"/>
    <property type="match status" value="1"/>
</dbReference>
<dbReference type="PANTHER" id="PTHR43776">
    <property type="entry name" value="TRANSPORT ATP-BINDING PROTEIN"/>
    <property type="match status" value="1"/>
</dbReference>
<evidence type="ECO:0000256" key="2">
    <source>
        <dbReference type="ARBA" id="ARBA00022448"/>
    </source>
</evidence>
<dbReference type="EMBL" id="SHKV01000001">
    <property type="protein sequence ID" value="RZU33519.1"/>
    <property type="molecule type" value="Genomic_DNA"/>
</dbReference>
<comment type="caution">
    <text evidence="6">The sequence shown here is derived from an EMBL/GenBank/DDBJ whole genome shotgun (WGS) entry which is preliminary data.</text>
</comment>
<proteinExistence type="inferred from homology"/>